<dbReference type="InterPro" id="IPR005829">
    <property type="entry name" value="Sugar_transporter_CS"/>
</dbReference>
<dbReference type="FunFam" id="1.20.1250.20:FF:000218">
    <property type="entry name" value="facilitated trehalose transporter Tret1"/>
    <property type="match status" value="1"/>
</dbReference>
<dbReference type="PROSITE" id="PS50850">
    <property type="entry name" value="MFS"/>
    <property type="match status" value="1"/>
</dbReference>
<feature type="transmembrane region" description="Helical" evidence="8">
    <location>
        <begin position="393"/>
        <end position="413"/>
    </location>
</feature>
<evidence type="ECO:0000256" key="5">
    <source>
        <dbReference type="ARBA" id="ARBA00022692"/>
    </source>
</evidence>
<feature type="transmembrane region" description="Helical" evidence="8">
    <location>
        <begin position="425"/>
        <end position="444"/>
    </location>
</feature>
<feature type="transmembrane region" description="Helical" evidence="8">
    <location>
        <begin position="265"/>
        <end position="286"/>
    </location>
</feature>
<dbReference type="GO" id="GO:0005886">
    <property type="term" value="C:plasma membrane"/>
    <property type="evidence" value="ECO:0007669"/>
    <property type="project" value="UniProtKB-SubCell"/>
</dbReference>
<dbReference type="Proteomes" id="UP000838878">
    <property type="component" value="Chromosome 12"/>
</dbReference>
<dbReference type="PANTHER" id="PTHR48021:SF1">
    <property type="entry name" value="GH07001P-RELATED"/>
    <property type="match status" value="1"/>
</dbReference>
<dbReference type="OrthoDB" id="8120565at2759"/>
<dbReference type="Gene3D" id="1.20.1250.20">
    <property type="entry name" value="MFS general substrate transporter like domains"/>
    <property type="match status" value="1"/>
</dbReference>
<keyword evidence="7 8" id="KW-0472">Membrane</keyword>
<evidence type="ECO:0000256" key="8">
    <source>
        <dbReference type="SAM" id="Phobius"/>
    </source>
</evidence>
<feature type="transmembrane region" description="Helical" evidence="8">
    <location>
        <begin position="161"/>
        <end position="182"/>
    </location>
</feature>
<keyword evidence="11" id="KW-1185">Reference proteome</keyword>
<feature type="domain" description="Major facilitator superfamily (MFS) profile" evidence="9">
    <location>
        <begin position="1"/>
        <end position="448"/>
    </location>
</feature>
<dbReference type="Pfam" id="PF00083">
    <property type="entry name" value="Sugar_tr"/>
    <property type="match status" value="1"/>
</dbReference>
<dbReference type="PANTHER" id="PTHR48021">
    <property type="match status" value="1"/>
</dbReference>
<feature type="transmembrane region" description="Helical" evidence="8">
    <location>
        <begin position="104"/>
        <end position="125"/>
    </location>
</feature>
<evidence type="ECO:0000313" key="11">
    <source>
        <dbReference type="Proteomes" id="UP000838878"/>
    </source>
</evidence>
<comment type="subcellular location">
    <subcellularLocation>
        <location evidence="1">Cell membrane</location>
        <topology evidence="1">Multi-pass membrane protein</topology>
    </subcellularLocation>
</comment>
<dbReference type="PROSITE" id="PS00216">
    <property type="entry name" value="SUGAR_TRANSPORT_1"/>
    <property type="match status" value="2"/>
</dbReference>
<dbReference type="InterPro" id="IPR050549">
    <property type="entry name" value="MFS_Trehalose_Transporter"/>
</dbReference>
<keyword evidence="2" id="KW-0813">Transport</keyword>
<name>A0A8J9Y5E4_9NEOP</name>
<evidence type="ECO:0000256" key="1">
    <source>
        <dbReference type="ARBA" id="ARBA00004651"/>
    </source>
</evidence>
<feature type="transmembrane region" description="Helical" evidence="8">
    <location>
        <begin position="137"/>
        <end position="155"/>
    </location>
</feature>
<feature type="transmembrane region" description="Helical" evidence="8">
    <location>
        <begin position="298"/>
        <end position="323"/>
    </location>
</feature>
<evidence type="ECO:0000256" key="2">
    <source>
        <dbReference type="ARBA" id="ARBA00022448"/>
    </source>
</evidence>
<keyword evidence="6 8" id="KW-1133">Transmembrane helix</keyword>
<protein>
    <recommendedName>
        <fullName evidence="9">Major facilitator superfamily (MFS) profile domain-containing protein</fullName>
    </recommendedName>
</protein>
<gene>
    <name evidence="10" type="ORF">BINO364_LOCUS4547</name>
</gene>
<feature type="transmembrane region" description="Helical" evidence="8">
    <location>
        <begin position="49"/>
        <end position="72"/>
    </location>
</feature>
<dbReference type="GO" id="GO:0022857">
    <property type="term" value="F:transmembrane transporter activity"/>
    <property type="evidence" value="ECO:0007669"/>
    <property type="project" value="InterPro"/>
</dbReference>
<evidence type="ECO:0000256" key="4">
    <source>
        <dbReference type="ARBA" id="ARBA00022597"/>
    </source>
</evidence>
<proteinExistence type="predicted"/>
<evidence type="ECO:0000259" key="9">
    <source>
        <dbReference type="PROSITE" id="PS50850"/>
    </source>
</evidence>
<reference evidence="10" key="1">
    <citation type="submission" date="2021-12" db="EMBL/GenBank/DDBJ databases">
        <authorList>
            <person name="Martin H S."/>
        </authorList>
    </citation>
    <scope>NUCLEOTIDE SEQUENCE</scope>
</reference>
<feature type="non-terminal residue" evidence="10">
    <location>
        <position position="468"/>
    </location>
</feature>
<evidence type="ECO:0000313" key="10">
    <source>
        <dbReference type="EMBL" id="CAH0718004.1"/>
    </source>
</evidence>
<keyword evidence="3" id="KW-1003">Cell membrane</keyword>
<dbReference type="InterPro" id="IPR036259">
    <property type="entry name" value="MFS_trans_sf"/>
</dbReference>
<dbReference type="SUPFAM" id="SSF103473">
    <property type="entry name" value="MFS general substrate transporter"/>
    <property type="match status" value="1"/>
</dbReference>
<feature type="transmembrane region" description="Helical" evidence="8">
    <location>
        <begin position="330"/>
        <end position="351"/>
    </location>
</feature>
<evidence type="ECO:0000256" key="3">
    <source>
        <dbReference type="ARBA" id="ARBA00022475"/>
    </source>
</evidence>
<evidence type="ECO:0000256" key="6">
    <source>
        <dbReference type="ARBA" id="ARBA00022989"/>
    </source>
</evidence>
<dbReference type="InterPro" id="IPR005828">
    <property type="entry name" value="MFS_sugar_transport-like"/>
</dbReference>
<feature type="transmembrane region" description="Helical" evidence="8">
    <location>
        <begin position="79"/>
        <end position="98"/>
    </location>
</feature>
<sequence length="468" mass="51497">MSILRQTYCTLLLCLQSLNISLIYAWPSSTLKLFASTGTTLNRPMTDTELALLGSLSSISPLLSTPLSAFLLDKLGRKYTTILCAMPQVVAWALISVFSRVEVILFSVFIGGFGGCMFLVIPNYISEICQETIRGTLTSGAIISYGVGLMVSYILGGNLTYHNMNYACLALVVIGVLLLNFVKETPTYLMKKGLDNEAAKSIAFYRSQSPSSKEVAEEMNVLRRALNPVHESVPEEEKLQTESQVKEKLSILQFIKKSQSTRRGLVIILGLYVIAICQGLTIVQVYSEPLFEEALPSVSANLTSVLFAVTNTIAGIFAAYLLDFWGRRPVMIYSSIGTGLCCIALGAQIQLHWGPHWLTAVLIYTFCITCTCGAGTVPYVMIAELFLPEVKSVMSMIAVEFGWICNFLILFIFNPLVSAVGLGPIFYVFAFISVFSTVFSILYLPETKGLTVDIIQTLLVPKKRLQRS</sequence>
<accession>A0A8J9Y5E4</accession>
<dbReference type="AlphaFoldDB" id="A0A8J9Y5E4"/>
<keyword evidence="4" id="KW-0762">Sugar transport</keyword>
<keyword evidence="5 8" id="KW-0812">Transmembrane</keyword>
<dbReference type="InterPro" id="IPR020846">
    <property type="entry name" value="MFS_dom"/>
</dbReference>
<feature type="transmembrane region" description="Helical" evidence="8">
    <location>
        <begin position="357"/>
        <end position="381"/>
    </location>
</feature>
<organism evidence="10 11">
    <name type="scientific">Brenthis ino</name>
    <name type="common">lesser marbled fritillary</name>
    <dbReference type="NCBI Taxonomy" id="405034"/>
    <lineage>
        <taxon>Eukaryota</taxon>
        <taxon>Metazoa</taxon>
        <taxon>Ecdysozoa</taxon>
        <taxon>Arthropoda</taxon>
        <taxon>Hexapoda</taxon>
        <taxon>Insecta</taxon>
        <taxon>Pterygota</taxon>
        <taxon>Neoptera</taxon>
        <taxon>Endopterygota</taxon>
        <taxon>Lepidoptera</taxon>
        <taxon>Glossata</taxon>
        <taxon>Ditrysia</taxon>
        <taxon>Papilionoidea</taxon>
        <taxon>Nymphalidae</taxon>
        <taxon>Heliconiinae</taxon>
        <taxon>Argynnini</taxon>
        <taxon>Brenthis</taxon>
    </lineage>
</organism>
<evidence type="ECO:0000256" key="7">
    <source>
        <dbReference type="ARBA" id="ARBA00023136"/>
    </source>
</evidence>
<dbReference type="EMBL" id="OV170232">
    <property type="protein sequence ID" value="CAH0718004.1"/>
    <property type="molecule type" value="Genomic_DNA"/>
</dbReference>